<comment type="caution">
    <text evidence="1">The sequence shown here is derived from an EMBL/GenBank/DDBJ whole genome shotgun (WGS) entry which is preliminary data.</text>
</comment>
<name>A0AAW1U5Q8_9CUCU</name>
<organism evidence="1 2">
    <name type="scientific">Henosepilachna vigintioctopunctata</name>
    <dbReference type="NCBI Taxonomy" id="420089"/>
    <lineage>
        <taxon>Eukaryota</taxon>
        <taxon>Metazoa</taxon>
        <taxon>Ecdysozoa</taxon>
        <taxon>Arthropoda</taxon>
        <taxon>Hexapoda</taxon>
        <taxon>Insecta</taxon>
        <taxon>Pterygota</taxon>
        <taxon>Neoptera</taxon>
        <taxon>Endopterygota</taxon>
        <taxon>Coleoptera</taxon>
        <taxon>Polyphaga</taxon>
        <taxon>Cucujiformia</taxon>
        <taxon>Coccinelloidea</taxon>
        <taxon>Coccinellidae</taxon>
        <taxon>Epilachninae</taxon>
        <taxon>Epilachnini</taxon>
        <taxon>Henosepilachna</taxon>
    </lineage>
</organism>
<dbReference type="AlphaFoldDB" id="A0AAW1U5Q8"/>
<evidence type="ECO:0000313" key="1">
    <source>
        <dbReference type="EMBL" id="KAK9878299.1"/>
    </source>
</evidence>
<gene>
    <name evidence="1" type="ORF">WA026_021315</name>
</gene>
<keyword evidence="2" id="KW-1185">Reference proteome</keyword>
<accession>A0AAW1U5Q8</accession>
<reference evidence="1 2" key="1">
    <citation type="submission" date="2023-03" db="EMBL/GenBank/DDBJ databases">
        <title>Genome insight into feeding habits of ladybird beetles.</title>
        <authorList>
            <person name="Li H.-S."/>
            <person name="Huang Y.-H."/>
            <person name="Pang H."/>
        </authorList>
    </citation>
    <scope>NUCLEOTIDE SEQUENCE [LARGE SCALE GENOMIC DNA]</scope>
    <source>
        <strain evidence="1">SYSU_2023b</strain>
        <tissue evidence="1">Whole body</tissue>
    </source>
</reference>
<proteinExistence type="predicted"/>
<evidence type="ECO:0000313" key="2">
    <source>
        <dbReference type="Proteomes" id="UP001431783"/>
    </source>
</evidence>
<sequence length="197" mass="22978">MQKRSKHRCKKCGGEHGVQNCEKVNSKYIHCSGNHLSTDNIDCLEFWKQKRIKKIMAFENISYKEAQKKQLDQIRRKLPLLLLSLPENVELLHYEPNKSEELRKAHNDIISFPNTSNGRGTCINNNIKDGSEKVWLNWNSNNLVSFIMESLNEILRYRNVIGNEAELKKIIYNKISIGSNTNSSILNKRTQYDHFTQ</sequence>
<dbReference type="Proteomes" id="UP001431783">
    <property type="component" value="Unassembled WGS sequence"/>
</dbReference>
<dbReference type="EMBL" id="JARQZJ010000046">
    <property type="protein sequence ID" value="KAK9878299.1"/>
    <property type="molecule type" value="Genomic_DNA"/>
</dbReference>
<protein>
    <submittedName>
        <fullName evidence="1">Uncharacterized protein</fullName>
    </submittedName>
</protein>